<comment type="caution">
    <text evidence="1">The sequence shown here is derived from an EMBL/GenBank/DDBJ whole genome shotgun (WGS) entry which is preliminary data.</text>
</comment>
<evidence type="ECO:0000313" key="2">
    <source>
        <dbReference type="Proteomes" id="UP000007813"/>
    </source>
</evidence>
<dbReference type="InterPro" id="IPR014710">
    <property type="entry name" value="RmlC-like_jellyroll"/>
</dbReference>
<dbReference type="Proteomes" id="UP000007813">
    <property type="component" value="Unassembled WGS sequence"/>
</dbReference>
<dbReference type="OrthoDB" id="165853at2157"/>
<reference evidence="1 2" key="1">
    <citation type="journal article" date="2012" name="J. Bacteriol.">
        <title>Draft Genome Sequence of the Extremely Halophilic Archaeon Halogranum salarium B-1T.</title>
        <authorList>
            <person name="Kim K.K."/>
            <person name="Lee K.C."/>
            <person name="Lee J.S."/>
        </authorList>
    </citation>
    <scope>NUCLEOTIDE SEQUENCE [LARGE SCALE GENOMIC DNA]</scope>
    <source>
        <strain evidence="1 2">B-1</strain>
    </source>
</reference>
<dbReference type="AlphaFoldDB" id="J3EWB3"/>
<proteinExistence type="predicted"/>
<dbReference type="eggNOG" id="ENOG502N5YD">
    <property type="taxonomic scope" value="Archaea"/>
</dbReference>
<dbReference type="RefSeq" id="WP_009375018.1">
    <property type="nucleotide sequence ID" value="NZ_ALJD01000006.1"/>
</dbReference>
<name>J3EWB3_9EURY</name>
<dbReference type="InterPro" id="IPR011051">
    <property type="entry name" value="RmlC_Cupin_sf"/>
</dbReference>
<organism evidence="1 2">
    <name type="scientific">Halogranum salarium B-1</name>
    <dbReference type="NCBI Taxonomy" id="1210908"/>
    <lineage>
        <taxon>Archaea</taxon>
        <taxon>Methanobacteriati</taxon>
        <taxon>Methanobacteriota</taxon>
        <taxon>Stenosarchaea group</taxon>
        <taxon>Halobacteria</taxon>
        <taxon>Halobacteriales</taxon>
        <taxon>Haloferacaceae</taxon>
    </lineage>
</organism>
<gene>
    <name evidence="1" type="ORF">HSB1_25480</name>
</gene>
<dbReference type="Gene3D" id="2.60.120.10">
    <property type="entry name" value="Jelly Rolls"/>
    <property type="match status" value="1"/>
</dbReference>
<evidence type="ECO:0000313" key="1">
    <source>
        <dbReference type="EMBL" id="EJN59127.1"/>
    </source>
</evidence>
<protein>
    <submittedName>
        <fullName evidence="1">Uncharacterized protein</fullName>
    </submittedName>
</protein>
<dbReference type="SUPFAM" id="SSF51182">
    <property type="entry name" value="RmlC-like cupins"/>
    <property type="match status" value="1"/>
</dbReference>
<accession>J3EWB3</accession>
<dbReference type="EMBL" id="ALJD01000006">
    <property type="protein sequence ID" value="EJN59127.1"/>
    <property type="molecule type" value="Genomic_DNA"/>
</dbReference>
<sequence length="195" mass="22024">MSTETHRTPNPVVRRLYDRLGELLDEGDDPFVEHGPALLRAAIRDPDFFDGVSTEQASTGTYTRRKVVGDEGEHVIRFMEWPPGYALMPHEHHSRPCFEVLVDGLLTVVNMRPEELDDGLYELTALDTEVVRPGETTVVDPRVGDVHAVYSPVRSRSLHVYPGDASHAFGYCLVDDAAENDRYRRLRFDLDCGDD</sequence>